<accession>A0A078L0B1</accession>
<proteinExistence type="predicted"/>
<dbReference type="EMBL" id="CCSB01000002">
    <property type="protein sequence ID" value="CDZ77479.1"/>
    <property type="molecule type" value="Genomic_DNA"/>
</dbReference>
<evidence type="ECO:0000313" key="2">
    <source>
        <dbReference type="Proteomes" id="UP000044071"/>
    </source>
</evidence>
<keyword evidence="2" id="KW-1185">Reference proteome</keyword>
<dbReference type="RefSeq" id="WP_043874008.1">
    <property type="nucleotide sequence ID" value="NZ_CCVW01000002.1"/>
</dbReference>
<gene>
    <name evidence="1" type="ORF">BN59_01762</name>
</gene>
<dbReference type="AlphaFoldDB" id="A0A078L0B1"/>
<evidence type="ECO:0000313" key="1">
    <source>
        <dbReference type="EMBL" id="CDZ77479.1"/>
    </source>
</evidence>
<dbReference type="Proteomes" id="UP000044071">
    <property type="component" value="Unassembled WGS sequence"/>
</dbReference>
<reference evidence="1 2" key="1">
    <citation type="submission" date="2014-06" db="EMBL/GenBank/DDBJ databases">
        <authorList>
            <person name="Urmite Genomes Urmite Genomes"/>
        </authorList>
    </citation>
    <scope>NUCLEOTIDE SEQUENCE [LARGE SCALE GENOMIC DNA]</scope>
</reference>
<organism evidence="1 2">
    <name type="scientific">Legionella massiliensis</name>
    <dbReference type="NCBI Taxonomy" id="1034943"/>
    <lineage>
        <taxon>Bacteria</taxon>
        <taxon>Pseudomonadati</taxon>
        <taxon>Pseudomonadota</taxon>
        <taxon>Gammaproteobacteria</taxon>
        <taxon>Legionellales</taxon>
        <taxon>Legionellaceae</taxon>
        <taxon>Legionella</taxon>
    </lineage>
</organism>
<protein>
    <submittedName>
        <fullName evidence="1">Uncharacterized protein</fullName>
    </submittedName>
</protein>
<name>A0A078L0B1_9GAMM</name>
<sequence>MRYRLCDTAYPTNKELLRTRLLEESTTHPLKHGLNYFSNYLAEGGQREHPILGDLADFIDEVKNNWDINTNGTNFVVALLEKKFDLASESTAETTLTASF</sequence>
<dbReference type="OrthoDB" id="9967009at2"/>